<feature type="transmembrane region" description="Helical" evidence="1">
    <location>
        <begin position="44"/>
        <end position="68"/>
    </location>
</feature>
<feature type="transmembrane region" description="Helical" evidence="1">
    <location>
        <begin position="6"/>
        <end position="23"/>
    </location>
</feature>
<dbReference type="OrthoDB" id="4026724at2759"/>
<dbReference type="EMBL" id="LMYN01000085">
    <property type="protein sequence ID" value="KSA00512.1"/>
    <property type="molecule type" value="Genomic_DNA"/>
</dbReference>
<gene>
    <name evidence="2" type="ORF">AC631_03743</name>
</gene>
<evidence type="ECO:0000313" key="3">
    <source>
        <dbReference type="Proteomes" id="UP000054251"/>
    </source>
</evidence>
<dbReference type="AlphaFoldDB" id="A0A0V1PWF4"/>
<name>A0A0V1PWF4_9ASCO</name>
<dbReference type="RefSeq" id="XP_015466614.1">
    <property type="nucleotide sequence ID" value="XM_015612572.1"/>
</dbReference>
<evidence type="ECO:0000256" key="1">
    <source>
        <dbReference type="SAM" id="Phobius"/>
    </source>
</evidence>
<keyword evidence="1" id="KW-0812">Transmembrane</keyword>
<reference evidence="2 3" key="1">
    <citation type="submission" date="2015-11" db="EMBL/GenBank/DDBJ databases">
        <title>The genome of Debaryomyces fabryi.</title>
        <authorList>
            <person name="Tafer H."/>
            <person name="Lopandic K."/>
        </authorList>
    </citation>
    <scope>NUCLEOTIDE SEQUENCE [LARGE SCALE GENOMIC DNA]</scope>
    <source>
        <strain evidence="2 3">CBS 789</strain>
    </source>
</reference>
<accession>A0A0V1PWF4</accession>
<protein>
    <submittedName>
        <fullName evidence="2">Uncharacterized protein</fullName>
    </submittedName>
</protein>
<keyword evidence="1" id="KW-1133">Transmembrane helix</keyword>
<proteinExistence type="predicted"/>
<dbReference type="Proteomes" id="UP000054251">
    <property type="component" value="Unassembled WGS sequence"/>
</dbReference>
<evidence type="ECO:0000313" key="2">
    <source>
        <dbReference type="EMBL" id="KSA00512.1"/>
    </source>
</evidence>
<sequence>MLYLLIPNILCFVWPLLLTLKVLTGAYNKRHPIDVRNSDQVKFLLNYWICFIAVDYIEKLVLCSAMFWPFVKFGYFPDLFSSTVKIWLFYNHGCLVINYCYLDLLLRKVTCDLGSVDSFEGLEMKLINPVMKTLLAESYLAPLKLLSNKTKSQIFGRIVQFSEGFAKSGDKSFLQFSLDNICYMDSEQDLERNFEITKTFIGSVMSFLQNQLVLLNFQEEPAAPISRFFQVLLIPNIQNVGSQNTLKNNSFNERFEPIHMDLTTTKTNNKSPNELEYKSQIGNLVQKYSINKKLVPRSVENSHFTTYTKRKLKRSSSKSKYLDNAICGYIPSTISKPFQLRRHK</sequence>
<keyword evidence="1" id="KW-0472">Membrane</keyword>
<dbReference type="GeneID" id="26840752"/>
<organism evidence="2 3">
    <name type="scientific">Debaryomyces fabryi</name>
    <dbReference type="NCBI Taxonomy" id="58627"/>
    <lineage>
        <taxon>Eukaryota</taxon>
        <taxon>Fungi</taxon>
        <taxon>Dikarya</taxon>
        <taxon>Ascomycota</taxon>
        <taxon>Saccharomycotina</taxon>
        <taxon>Pichiomycetes</taxon>
        <taxon>Debaryomycetaceae</taxon>
        <taxon>Debaryomyces</taxon>
    </lineage>
</organism>
<keyword evidence="3" id="KW-1185">Reference proteome</keyword>
<comment type="caution">
    <text evidence="2">The sequence shown here is derived from an EMBL/GenBank/DDBJ whole genome shotgun (WGS) entry which is preliminary data.</text>
</comment>